<evidence type="ECO:0000256" key="3">
    <source>
        <dbReference type="ARBA" id="ARBA00015407"/>
    </source>
</evidence>
<gene>
    <name evidence="7" type="ORF">XAT740_LOCUS2815</name>
</gene>
<dbReference type="InterPro" id="IPR035985">
    <property type="entry name" value="Ubiquitin-activating_enz"/>
</dbReference>
<dbReference type="UniPathway" id="UPA00885"/>
<evidence type="ECO:0000256" key="5">
    <source>
        <dbReference type="PIRNR" id="PIRNR039099"/>
    </source>
</evidence>
<dbReference type="GO" id="GO:0045116">
    <property type="term" value="P:protein neddylation"/>
    <property type="evidence" value="ECO:0007669"/>
    <property type="project" value="UniProtKB-UniRule"/>
</dbReference>
<evidence type="ECO:0000313" key="8">
    <source>
        <dbReference type="Proteomes" id="UP000663828"/>
    </source>
</evidence>
<comment type="similarity">
    <text evidence="2 5">Belongs to the ubiquitin-activating E1 family. ULA1 subfamily.</text>
</comment>
<proteinExistence type="inferred from homology"/>
<evidence type="ECO:0000256" key="4">
    <source>
        <dbReference type="ARBA" id="ARBA00022786"/>
    </source>
</evidence>
<organism evidence="7 8">
    <name type="scientific">Adineta ricciae</name>
    <name type="common">Rotifer</name>
    <dbReference type="NCBI Taxonomy" id="249248"/>
    <lineage>
        <taxon>Eukaryota</taxon>
        <taxon>Metazoa</taxon>
        <taxon>Spiralia</taxon>
        <taxon>Gnathifera</taxon>
        <taxon>Rotifera</taxon>
        <taxon>Eurotatoria</taxon>
        <taxon>Bdelloidea</taxon>
        <taxon>Adinetida</taxon>
        <taxon>Adinetidae</taxon>
        <taxon>Adineta</taxon>
    </lineage>
</organism>
<feature type="domain" description="THIF-type NAD/FAD binding fold" evidence="6">
    <location>
        <begin position="14"/>
        <end position="530"/>
    </location>
</feature>
<dbReference type="Gene3D" id="3.40.50.720">
    <property type="entry name" value="NAD(P)-binding Rossmann-like Domain"/>
    <property type="match status" value="2"/>
</dbReference>
<dbReference type="PANTHER" id="PTHR10953:SF29">
    <property type="entry name" value="NEDD8-ACTIVATING ENZYME E1 REGULATORY SUBUNIT"/>
    <property type="match status" value="1"/>
</dbReference>
<comment type="pathway">
    <text evidence="1 5">Protein modification; protein neddylation.</text>
</comment>
<dbReference type="Proteomes" id="UP000663828">
    <property type="component" value="Unassembled WGS sequence"/>
</dbReference>
<dbReference type="PIRSF" id="PIRSF039099">
    <property type="entry name" value="APP-BP1"/>
    <property type="match status" value="1"/>
</dbReference>
<dbReference type="AlphaFoldDB" id="A0A813SAU0"/>
<evidence type="ECO:0000313" key="7">
    <source>
        <dbReference type="EMBL" id="CAF0797746.1"/>
    </source>
</evidence>
<dbReference type="InterPro" id="IPR045886">
    <property type="entry name" value="ThiF/MoeB/HesA"/>
</dbReference>
<keyword evidence="4 5" id="KW-0833">Ubl conjugation pathway</keyword>
<keyword evidence="8" id="KW-1185">Reference proteome</keyword>
<evidence type="ECO:0000256" key="2">
    <source>
        <dbReference type="ARBA" id="ARBA00006868"/>
    </source>
</evidence>
<reference evidence="7" key="1">
    <citation type="submission" date="2021-02" db="EMBL/GenBank/DDBJ databases">
        <authorList>
            <person name="Nowell W R."/>
        </authorList>
    </citation>
    <scope>NUCLEOTIDE SEQUENCE</scope>
</reference>
<dbReference type="SUPFAM" id="SSF69572">
    <property type="entry name" value="Activating enzymes of the ubiquitin-like proteins"/>
    <property type="match status" value="1"/>
</dbReference>
<dbReference type="Pfam" id="PF00899">
    <property type="entry name" value="ThiF"/>
    <property type="match status" value="1"/>
</dbReference>
<dbReference type="GO" id="GO:0005737">
    <property type="term" value="C:cytoplasm"/>
    <property type="evidence" value="ECO:0007669"/>
    <property type="project" value="TreeGrafter"/>
</dbReference>
<accession>A0A813SAU0</accession>
<dbReference type="InterPro" id="IPR030667">
    <property type="entry name" value="APP-BP1"/>
</dbReference>
<name>A0A813SAU0_ADIRI</name>
<comment type="caution">
    <text evidence="7">The sequence shown here is derived from an EMBL/GenBank/DDBJ whole genome shotgun (WGS) entry which is preliminary data.</text>
</comment>
<dbReference type="GO" id="GO:0019781">
    <property type="term" value="F:NEDD8 activating enzyme activity"/>
    <property type="evidence" value="ECO:0007669"/>
    <property type="project" value="UniProtKB-UniRule"/>
</dbReference>
<dbReference type="EMBL" id="CAJNOR010000103">
    <property type="protein sequence ID" value="CAF0797746.1"/>
    <property type="molecule type" value="Genomic_DNA"/>
</dbReference>
<dbReference type="PANTHER" id="PTHR10953">
    <property type="entry name" value="UBIQUITIN-ACTIVATING ENZYME E1"/>
    <property type="match status" value="1"/>
</dbReference>
<evidence type="ECO:0000256" key="1">
    <source>
        <dbReference type="ARBA" id="ARBA00005032"/>
    </source>
</evidence>
<dbReference type="InterPro" id="IPR000594">
    <property type="entry name" value="ThiF_NAD_FAD-bd"/>
</dbReference>
<sequence length="533" mass="61255">MSKSSVPDTKQIQYDRQLRLWGDHGQKALESGRVCLIGANALGTEILKALVLPGLGSFTIIDHQSVTLADCGSNFFVHPSMVDQPRARITCEFLSQLNPDVRGTYIDKPSIDELLKQNTFDFSQFSAVITANLPYKTLSILASHLWTIKVPLLIARNYGLIGMIRLQVVEHYVIEAHPDDTIPDLRLDRPLRRFVEHCNSIDFDSLTREEHLHLPSLIILYKTLQLWQKQTHRSDLPRTRSEKDEFKQILEKLSHHSAYETQDQHKSLENFEEAKRTIPSRLVTANLPVTIKDLFQDHACLELTSQSNIFWFIVHALKQFTENEGQGLLPVRGEVPDMITSTNSYVKLLEIFQEQAQTDREIVHNYLLDLLEKHKRMSNDCINLYPLVEIYCKNAAFLKVLRTSALRQIDEFKEETSSDLAWYIGLHFCDLFYEKYDRYPGEYLSDSEQFYVDLDDLKELHKQRSNKSLTSGNIQSILEELCRYGASEIHSVAAFVGGCCAQEAIKLITHQYVPIDNTMVYNGIEQSISVFKL</sequence>
<protein>
    <recommendedName>
        <fullName evidence="3 5">NEDD8-activating enzyme E1 regulatory subunit</fullName>
    </recommendedName>
</protein>
<evidence type="ECO:0000259" key="6">
    <source>
        <dbReference type="Pfam" id="PF00899"/>
    </source>
</evidence>